<accession>A0AAN9PXA8</accession>
<gene>
    <name evidence="1" type="ORF">VNO77_34517</name>
</gene>
<evidence type="ECO:0000313" key="1">
    <source>
        <dbReference type="EMBL" id="KAK7315935.1"/>
    </source>
</evidence>
<reference evidence="1 2" key="1">
    <citation type="submission" date="2024-01" db="EMBL/GenBank/DDBJ databases">
        <title>The genomes of 5 underutilized Papilionoideae crops provide insights into root nodulation and disease resistanc.</title>
        <authorList>
            <person name="Jiang F."/>
        </authorList>
    </citation>
    <scope>NUCLEOTIDE SEQUENCE [LARGE SCALE GENOMIC DNA]</scope>
    <source>
        <strain evidence="1">LVBAO_FW01</strain>
        <tissue evidence="1">Leaves</tissue>
    </source>
</reference>
<dbReference type="EMBL" id="JAYMYQ010000008">
    <property type="protein sequence ID" value="KAK7315935.1"/>
    <property type="molecule type" value="Genomic_DNA"/>
</dbReference>
<proteinExistence type="predicted"/>
<name>A0AAN9PXA8_CANGL</name>
<evidence type="ECO:0000313" key="2">
    <source>
        <dbReference type="Proteomes" id="UP001367508"/>
    </source>
</evidence>
<dbReference type="AlphaFoldDB" id="A0AAN9PXA8"/>
<sequence length="170" mass="18782">MLRTSMAELTKKDYKKASKIDIHCSAIFGLAEGGHSCHSQRSLHHPWFSKPVKQQHHKPEDYVNRIGRARSLSGPRPFKPLPQILSPPLLSPMVCHENSTMPLLQIAWLGVPDFCRLGYTMPLACAEFSSTGGLKSAAGTTDWAPDIPYLITFAPNNEANLAVKLEAHNP</sequence>
<comment type="caution">
    <text evidence="1">The sequence shown here is derived from an EMBL/GenBank/DDBJ whole genome shotgun (WGS) entry which is preliminary data.</text>
</comment>
<keyword evidence="2" id="KW-1185">Reference proteome</keyword>
<dbReference type="Proteomes" id="UP001367508">
    <property type="component" value="Unassembled WGS sequence"/>
</dbReference>
<organism evidence="1 2">
    <name type="scientific">Canavalia gladiata</name>
    <name type="common">Sword bean</name>
    <name type="synonym">Dolichos gladiatus</name>
    <dbReference type="NCBI Taxonomy" id="3824"/>
    <lineage>
        <taxon>Eukaryota</taxon>
        <taxon>Viridiplantae</taxon>
        <taxon>Streptophyta</taxon>
        <taxon>Embryophyta</taxon>
        <taxon>Tracheophyta</taxon>
        <taxon>Spermatophyta</taxon>
        <taxon>Magnoliopsida</taxon>
        <taxon>eudicotyledons</taxon>
        <taxon>Gunneridae</taxon>
        <taxon>Pentapetalae</taxon>
        <taxon>rosids</taxon>
        <taxon>fabids</taxon>
        <taxon>Fabales</taxon>
        <taxon>Fabaceae</taxon>
        <taxon>Papilionoideae</taxon>
        <taxon>50 kb inversion clade</taxon>
        <taxon>NPAAA clade</taxon>
        <taxon>indigoferoid/millettioid clade</taxon>
        <taxon>Phaseoleae</taxon>
        <taxon>Canavalia</taxon>
    </lineage>
</organism>
<protein>
    <submittedName>
        <fullName evidence="1">Uncharacterized protein</fullName>
    </submittedName>
</protein>